<proteinExistence type="predicted"/>
<protein>
    <submittedName>
        <fullName evidence="1">DUF72 domain-containing protein</fullName>
    </submittedName>
</protein>
<dbReference type="Pfam" id="PF01904">
    <property type="entry name" value="DUF72"/>
    <property type="match status" value="1"/>
</dbReference>
<gene>
    <name evidence="1" type="ORF">ENJ89_11570</name>
</gene>
<dbReference type="AlphaFoldDB" id="A0A7V5PRJ3"/>
<dbReference type="PANTHER" id="PTHR30348">
    <property type="entry name" value="UNCHARACTERIZED PROTEIN YECE"/>
    <property type="match status" value="1"/>
</dbReference>
<dbReference type="PANTHER" id="PTHR30348:SF4">
    <property type="entry name" value="DUF72 DOMAIN-CONTAINING PROTEIN"/>
    <property type="match status" value="1"/>
</dbReference>
<organism evidence="1">
    <name type="scientific">Caldithrix abyssi</name>
    <dbReference type="NCBI Taxonomy" id="187145"/>
    <lineage>
        <taxon>Bacteria</taxon>
        <taxon>Pseudomonadati</taxon>
        <taxon>Calditrichota</taxon>
        <taxon>Calditrichia</taxon>
        <taxon>Calditrichales</taxon>
        <taxon>Calditrichaceae</taxon>
        <taxon>Caldithrix</taxon>
    </lineage>
</organism>
<dbReference type="InterPro" id="IPR002763">
    <property type="entry name" value="DUF72"/>
</dbReference>
<dbReference type="Gene3D" id="3.20.20.410">
    <property type="entry name" value="Protein of unknown function UPF0759"/>
    <property type="match status" value="1"/>
</dbReference>
<comment type="caution">
    <text evidence="1">The sequence shown here is derived from an EMBL/GenBank/DDBJ whole genome shotgun (WGS) entry which is preliminary data.</text>
</comment>
<reference evidence="1" key="1">
    <citation type="journal article" date="2020" name="mSystems">
        <title>Genome- and Community-Level Interaction Insights into Carbon Utilization and Element Cycling Functions of Hydrothermarchaeota in Hydrothermal Sediment.</title>
        <authorList>
            <person name="Zhou Z."/>
            <person name="Liu Y."/>
            <person name="Xu W."/>
            <person name="Pan J."/>
            <person name="Luo Z.H."/>
            <person name="Li M."/>
        </authorList>
    </citation>
    <scope>NUCLEOTIDE SEQUENCE [LARGE SCALE GENOMIC DNA]</scope>
    <source>
        <strain evidence="1">HyVt-527</strain>
    </source>
</reference>
<dbReference type="SUPFAM" id="SSF117396">
    <property type="entry name" value="TM1631-like"/>
    <property type="match status" value="1"/>
</dbReference>
<name>A0A7V5PRJ3_CALAY</name>
<accession>A0A7V5PRJ3</accession>
<dbReference type="Proteomes" id="UP000886124">
    <property type="component" value="Unassembled WGS sequence"/>
</dbReference>
<evidence type="ECO:0000313" key="1">
    <source>
        <dbReference type="EMBL" id="HHJ53826.1"/>
    </source>
</evidence>
<dbReference type="EMBL" id="DROD01000730">
    <property type="protein sequence ID" value="HHJ53826.1"/>
    <property type="molecule type" value="Genomic_DNA"/>
</dbReference>
<dbReference type="InterPro" id="IPR036520">
    <property type="entry name" value="UPF0759_sf"/>
</dbReference>
<sequence length="248" mass="29454">MARNVKIGCCGFPRSKQEYYTRFSLVEIQSTFYHLPKPETAQKWREAAPQDFEFTLKAWQGITHLTKSPTYRKIIHKIPPEVRSHYGHFRNTEQVFDAWFRTKEIAEQLRASLILFQCPPDFQETEQAVADLHSFFSRIPKTSLRMAIEFRSPWREETIRALCRDYGLIHCVDPFKERALCGEVIYYRLHGKPPGRTMYRYTYTDDDLQRLVAWIDESKPTYILFNNTNMWRDALRFMDLLNGGKHAN</sequence>